<evidence type="ECO:0000313" key="1">
    <source>
        <dbReference type="EMBL" id="KAJ7223109.1"/>
    </source>
</evidence>
<evidence type="ECO:0000313" key="2">
    <source>
        <dbReference type="Proteomes" id="UP001219525"/>
    </source>
</evidence>
<dbReference type="Proteomes" id="UP001219525">
    <property type="component" value="Unassembled WGS sequence"/>
</dbReference>
<reference evidence="1" key="1">
    <citation type="submission" date="2023-03" db="EMBL/GenBank/DDBJ databases">
        <title>Massive genome expansion in bonnet fungi (Mycena s.s.) driven by repeated elements and novel gene families across ecological guilds.</title>
        <authorList>
            <consortium name="Lawrence Berkeley National Laboratory"/>
            <person name="Harder C.B."/>
            <person name="Miyauchi S."/>
            <person name="Viragh M."/>
            <person name="Kuo A."/>
            <person name="Thoen E."/>
            <person name="Andreopoulos B."/>
            <person name="Lu D."/>
            <person name="Skrede I."/>
            <person name="Drula E."/>
            <person name="Henrissat B."/>
            <person name="Morin E."/>
            <person name="Kohler A."/>
            <person name="Barry K."/>
            <person name="LaButti K."/>
            <person name="Morin E."/>
            <person name="Salamov A."/>
            <person name="Lipzen A."/>
            <person name="Mereny Z."/>
            <person name="Hegedus B."/>
            <person name="Baldrian P."/>
            <person name="Stursova M."/>
            <person name="Weitz H."/>
            <person name="Taylor A."/>
            <person name="Grigoriev I.V."/>
            <person name="Nagy L.G."/>
            <person name="Martin F."/>
            <person name="Kauserud H."/>
        </authorList>
    </citation>
    <scope>NUCLEOTIDE SEQUENCE</scope>
    <source>
        <strain evidence="1">9144</strain>
    </source>
</reference>
<comment type="caution">
    <text evidence="1">The sequence shown here is derived from an EMBL/GenBank/DDBJ whole genome shotgun (WGS) entry which is preliminary data.</text>
</comment>
<name>A0AAD6YLG6_9AGAR</name>
<organism evidence="1 2">
    <name type="scientific">Mycena pura</name>
    <dbReference type="NCBI Taxonomy" id="153505"/>
    <lineage>
        <taxon>Eukaryota</taxon>
        <taxon>Fungi</taxon>
        <taxon>Dikarya</taxon>
        <taxon>Basidiomycota</taxon>
        <taxon>Agaricomycotina</taxon>
        <taxon>Agaricomycetes</taxon>
        <taxon>Agaricomycetidae</taxon>
        <taxon>Agaricales</taxon>
        <taxon>Marasmiineae</taxon>
        <taxon>Mycenaceae</taxon>
        <taxon>Mycena</taxon>
    </lineage>
</organism>
<dbReference type="EMBL" id="JARJCW010000006">
    <property type="protein sequence ID" value="KAJ7223109.1"/>
    <property type="molecule type" value="Genomic_DNA"/>
</dbReference>
<proteinExistence type="predicted"/>
<protein>
    <submittedName>
        <fullName evidence="1">Uncharacterized protein</fullName>
    </submittedName>
</protein>
<accession>A0AAD6YLG6</accession>
<gene>
    <name evidence="1" type="ORF">GGX14DRAFT_387472</name>
</gene>
<dbReference type="AlphaFoldDB" id="A0AAD6YLG6"/>
<sequence>MPFHRVPLTLDLISPILATISRCTYPGHIIRRFLRQTERWHRAVWFPGSLGLQVDDSLAVDAPASGLPTVSLLVNDTQSLCCRKEIFGSTSLSLSGRTRFFDQVDGLCAKGAVLSVNPTASQSDAAFKANAANAVVASTTASASLASTNASASAFTSDSASASQTASSNLAGQLHVGGTFGVSGSVLPRPPSCVAASHHSFWRHSYTKSGPMLCRMGVQRLRRRTLHRRGGTRINPNPT</sequence>
<keyword evidence="2" id="KW-1185">Reference proteome</keyword>